<proteinExistence type="predicted"/>
<name>A0A518G2X8_9BACT</name>
<dbReference type="KEGG" id="ahel:Q31a_12460"/>
<organism evidence="2 3">
    <name type="scientific">Aureliella helgolandensis</name>
    <dbReference type="NCBI Taxonomy" id="2527968"/>
    <lineage>
        <taxon>Bacteria</taxon>
        <taxon>Pseudomonadati</taxon>
        <taxon>Planctomycetota</taxon>
        <taxon>Planctomycetia</taxon>
        <taxon>Pirellulales</taxon>
        <taxon>Pirellulaceae</taxon>
        <taxon>Aureliella</taxon>
    </lineage>
</organism>
<evidence type="ECO:0000313" key="3">
    <source>
        <dbReference type="Proteomes" id="UP000318017"/>
    </source>
</evidence>
<dbReference type="SUPFAM" id="SSF54523">
    <property type="entry name" value="Pili subunits"/>
    <property type="match status" value="1"/>
</dbReference>
<dbReference type="InterPro" id="IPR012902">
    <property type="entry name" value="N_methyl_site"/>
</dbReference>
<dbReference type="NCBIfam" id="TIGR02532">
    <property type="entry name" value="IV_pilin_GFxxxE"/>
    <property type="match status" value="1"/>
</dbReference>
<evidence type="ECO:0000313" key="2">
    <source>
        <dbReference type="EMBL" id="QDV22953.1"/>
    </source>
</evidence>
<dbReference type="EMBL" id="CP036298">
    <property type="protein sequence ID" value="QDV22953.1"/>
    <property type="molecule type" value="Genomic_DNA"/>
</dbReference>
<reference evidence="2 3" key="1">
    <citation type="submission" date="2019-02" db="EMBL/GenBank/DDBJ databases">
        <title>Deep-cultivation of Planctomycetes and their phenomic and genomic characterization uncovers novel biology.</title>
        <authorList>
            <person name="Wiegand S."/>
            <person name="Jogler M."/>
            <person name="Boedeker C."/>
            <person name="Pinto D."/>
            <person name="Vollmers J."/>
            <person name="Rivas-Marin E."/>
            <person name="Kohn T."/>
            <person name="Peeters S.H."/>
            <person name="Heuer A."/>
            <person name="Rast P."/>
            <person name="Oberbeckmann S."/>
            <person name="Bunk B."/>
            <person name="Jeske O."/>
            <person name="Meyerdierks A."/>
            <person name="Storesund J.E."/>
            <person name="Kallscheuer N."/>
            <person name="Luecker S."/>
            <person name="Lage O.M."/>
            <person name="Pohl T."/>
            <person name="Merkel B.J."/>
            <person name="Hornburger P."/>
            <person name="Mueller R.-W."/>
            <person name="Bruemmer F."/>
            <person name="Labrenz M."/>
            <person name="Spormann A.M."/>
            <person name="Op den Camp H."/>
            <person name="Overmann J."/>
            <person name="Amann R."/>
            <person name="Jetten M.S.M."/>
            <person name="Mascher T."/>
            <person name="Medema M.H."/>
            <person name="Devos D.P."/>
            <person name="Kaster A.-K."/>
            <person name="Ovreas L."/>
            <person name="Rohde M."/>
            <person name="Galperin M.Y."/>
            <person name="Jogler C."/>
        </authorList>
    </citation>
    <scope>NUCLEOTIDE SEQUENCE [LARGE SCALE GENOMIC DNA]</scope>
    <source>
        <strain evidence="2 3">Q31a</strain>
    </source>
</reference>
<sequence>MKSRMTSQSRRSLGFTLVELLIVMGIMVILAAVTLPSLKSLLSGQKVSEAARIVSTYAENCKARAVTTGRPVSLILERASYSADGGLGSTNMCLRLSMGDVFPAYQGDYASASGWLSDPDGDGVLDALDIPIAEAATLAEVTGFVEAQDLIEIGVSRQRYLIREAPTTWTVTDPVSGTSIPVVRVKFMLELPRDEGGLPTARGANNALSQQRFPFRIYRKPSKSMAGSVRLPRGTCIDLHMSGLGPAGRQFSSDMISLSSDTYPPDVSTGNWDYGPIYIIFGPTGQAETWYRQQRFSDGSTTFARGRPGGLIHLLIGRTEQVASPRFDSVAAMSAAEGSLSNIMDAENSWVTINPYTGGISSSSMPAPSAATMSSIDARVIEARTLATNALSEPTL</sequence>
<keyword evidence="1" id="KW-0812">Transmembrane</keyword>
<dbReference type="Proteomes" id="UP000318017">
    <property type="component" value="Chromosome"/>
</dbReference>
<dbReference type="RefSeq" id="WP_145075312.1">
    <property type="nucleotide sequence ID" value="NZ_CP036298.1"/>
</dbReference>
<dbReference type="Pfam" id="PF07963">
    <property type="entry name" value="N_methyl"/>
    <property type="match status" value="1"/>
</dbReference>
<evidence type="ECO:0008006" key="4">
    <source>
        <dbReference type="Google" id="ProtNLM"/>
    </source>
</evidence>
<dbReference type="Gene3D" id="3.30.700.10">
    <property type="entry name" value="Glycoprotein, Type 4 Pilin"/>
    <property type="match status" value="1"/>
</dbReference>
<dbReference type="OrthoDB" id="270125at2"/>
<keyword evidence="3" id="KW-1185">Reference proteome</keyword>
<keyword evidence="1" id="KW-1133">Transmembrane helix</keyword>
<gene>
    <name evidence="2" type="ORF">Q31a_12460</name>
</gene>
<keyword evidence="1" id="KW-0472">Membrane</keyword>
<evidence type="ECO:0000256" key="1">
    <source>
        <dbReference type="SAM" id="Phobius"/>
    </source>
</evidence>
<dbReference type="InterPro" id="IPR045584">
    <property type="entry name" value="Pilin-like"/>
</dbReference>
<feature type="transmembrane region" description="Helical" evidence="1">
    <location>
        <begin position="12"/>
        <end position="35"/>
    </location>
</feature>
<protein>
    <recommendedName>
        <fullName evidence="4">Major pilin subunit</fullName>
    </recommendedName>
</protein>
<accession>A0A518G2X8</accession>
<dbReference type="AlphaFoldDB" id="A0A518G2X8"/>